<organism evidence="4 5">
    <name type="scientific">Esox lucius</name>
    <name type="common">Northern pike</name>
    <dbReference type="NCBI Taxonomy" id="8010"/>
    <lineage>
        <taxon>Eukaryota</taxon>
        <taxon>Metazoa</taxon>
        <taxon>Chordata</taxon>
        <taxon>Craniata</taxon>
        <taxon>Vertebrata</taxon>
        <taxon>Euteleostomi</taxon>
        <taxon>Actinopterygii</taxon>
        <taxon>Neopterygii</taxon>
        <taxon>Teleostei</taxon>
        <taxon>Protacanthopterygii</taxon>
        <taxon>Esociformes</taxon>
        <taxon>Esocidae</taxon>
        <taxon>Esox</taxon>
    </lineage>
</organism>
<evidence type="ECO:0000259" key="3">
    <source>
        <dbReference type="Pfam" id="PF14739"/>
    </source>
</evidence>
<dbReference type="GO" id="GO:0005737">
    <property type="term" value="C:cytoplasm"/>
    <property type="evidence" value="ECO:0007669"/>
    <property type="project" value="TreeGrafter"/>
</dbReference>
<dbReference type="AlphaFoldDB" id="A0A3P8ZS73"/>
<feature type="coiled-coil region" evidence="1">
    <location>
        <begin position="434"/>
        <end position="461"/>
    </location>
</feature>
<dbReference type="InterPro" id="IPR039873">
    <property type="entry name" value="CCDC78"/>
</dbReference>
<dbReference type="OrthoDB" id="2113965at2759"/>
<evidence type="ECO:0000256" key="1">
    <source>
        <dbReference type="SAM" id="Coils"/>
    </source>
</evidence>
<dbReference type="InterPro" id="IPR029329">
    <property type="entry name" value="DUF4472"/>
</dbReference>
<reference evidence="4" key="2">
    <citation type="submission" date="2020-02" db="EMBL/GenBank/DDBJ databases">
        <title>Esox lucius (northern pike) genome, fEsoLuc1, primary haplotype.</title>
        <authorList>
            <person name="Myers G."/>
            <person name="Karagic N."/>
            <person name="Meyer A."/>
            <person name="Pippel M."/>
            <person name="Reichard M."/>
            <person name="Winkler S."/>
            <person name="Tracey A."/>
            <person name="Sims Y."/>
            <person name="Howe K."/>
            <person name="Rhie A."/>
            <person name="Formenti G."/>
            <person name="Durbin R."/>
            <person name="Fedrigo O."/>
            <person name="Jarvis E.D."/>
        </authorList>
    </citation>
    <scope>NUCLEOTIDE SEQUENCE [LARGE SCALE GENOMIC DNA]</scope>
</reference>
<protein>
    <recommendedName>
        <fullName evidence="3">DUF4472 domain-containing protein</fullName>
    </recommendedName>
</protein>
<reference evidence="5" key="1">
    <citation type="journal article" date="2014" name="PLoS ONE">
        <title>The genome and linkage map of the northern pike (Esox lucius): conserved synteny revealed between the salmonid sister group and the Neoteleostei.</title>
        <authorList>
            <person name="Rondeau E.B."/>
            <person name="Minkley D.R."/>
            <person name="Leong J.S."/>
            <person name="Messmer A.M."/>
            <person name="Jantzen J.R."/>
            <person name="von Schalburg K.R."/>
            <person name="Lemon C."/>
            <person name="Bird N.H."/>
            <person name="Koop B.F."/>
        </authorList>
    </citation>
    <scope>NUCLEOTIDE SEQUENCE</scope>
</reference>
<name>A0A3P8ZS73_ESOLU</name>
<keyword evidence="1" id="KW-0175">Coiled coil</keyword>
<dbReference type="InParanoid" id="A0A3P8ZS73"/>
<dbReference type="Pfam" id="PF14739">
    <property type="entry name" value="DUF4472"/>
    <property type="match status" value="1"/>
</dbReference>
<dbReference type="PANTHER" id="PTHR22106">
    <property type="entry name" value="COILED-COIL DOMAIN-CONTAINING PROTEIN 78"/>
    <property type="match status" value="1"/>
</dbReference>
<evidence type="ECO:0000313" key="5">
    <source>
        <dbReference type="Proteomes" id="UP000265140"/>
    </source>
</evidence>
<feature type="coiled-coil region" evidence="1">
    <location>
        <begin position="106"/>
        <end position="133"/>
    </location>
</feature>
<feature type="coiled-coil region" evidence="1">
    <location>
        <begin position="289"/>
        <end position="323"/>
    </location>
</feature>
<dbReference type="Proteomes" id="UP000265140">
    <property type="component" value="Chromosome 5"/>
</dbReference>
<dbReference type="Ensembl" id="ENSELUT00000005344.3">
    <property type="protein sequence ID" value="ENSELUP00000031617.2"/>
    <property type="gene ID" value="ENSELUG00000009198.3"/>
</dbReference>
<proteinExistence type="predicted"/>
<dbReference type="GO" id="GO:0048741">
    <property type="term" value="P:skeletal muscle fiber development"/>
    <property type="evidence" value="ECO:0007669"/>
    <property type="project" value="Ensembl"/>
</dbReference>
<gene>
    <name evidence="4" type="primary">CCDC78</name>
</gene>
<evidence type="ECO:0000256" key="2">
    <source>
        <dbReference type="SAM" id="MobiDB-lite"/>
    </source>
</evidence>
<keyword evidence="5" id="KW-1185">Reference proteome</keyword>
<accession>A0A3P8ZS73</accession>
<dbReference type="PANTHER" id="PTHR22106:SF5">
    <property type="entry name" value="COILED-COIL DOMAIN-CONTAINING PROTEIN 78"/>
    <property type="match status" value="1"/>
</dbReference>
<dbReference type="Bgee" id="ENSELUG00000009198">
    <property type="expression patterns" value="Expressed in mesonephros and 1 other cell type or tissue"/>
</dbReference>
<reference evidence="4" key="3">
    <citation type="submission" date="2025-08" db="UniProtKB">
        <authorList>
            <consortium name="Ensembl"/>
        </authorList>
    </citation>
    <scope>IDENTIFICATION</scope>
</reference>
<reference evidence="4" key="4">
    <citation type="submission" date="2025-09" db="UniProtKB">
        <authorList>
            <consortium name="Ensembl"/>
        </authorList>
    </citation>
    <scope>IDENTIFICATION</scope>
</reference>
<feature type="region of interest" description="Disordered" evidence="2">
    <location>
        <begin position="412"/>
        <end position="432"/>
    </location>
</feature>
<dbReference type="GeneTree" id="ENSGT00390000013678"/>
<feature type="domain" description="DUF4472" evidence="3">
    <location>
        <begin position="63"/>
        <end position="169"/>
    </location>
</feature>
<dbReference type="OMA" id="WAGTSKK"/>
<dbReference type="STRING" id="8010.ENSELUP00000031617"/>
<sequence length="476" mass="55213">MDFSREQLPSLNELKDQMCSLADENVQLRDKNELLFTKLGYLENKLGQLAGSKTDLSSKLVSCEEEKLKISKELVEEQIQNNKVREQFEEESFGLKNKILSQEGMLMEMEIERDRLHREIQSITARLHVAERTESDLTEEYMTLKRNYLALTKAYKREVDHNDKLSSELLGLAQARDALLRQTEEQQRCVIASTEEVHGQTAQEMDRVRLLVSRMSHNRIRPEGLSVIDQECTFVEKSLPGNQDAIKDMLEQMRKSYDEQQCRLEEKVVAMGKEQQENKRVIRDTQQKLAERNAVLLSSQSQLNEAEEENSRLQMRVKELNEEYRARLVHYLQDLSEHMDHLEKGGGGPPEKAKLRGFVDSMLQEVRASYRAREEQLATAARSYKKRLQRIIRSHQALLIAYRVQREQVLSQPESGLEAGPPEAHFSLEPSELRGEMDREIQLLRQDKARLEGQLREAQDLSAVFARHIQSVNVQE</sequence>
<evidence type="ECO:0000313" key="4">
    <source>
        <dbReference type="Ensembl" id="ENSELUP00000031617.2"/>
    </source>
</evidence>